<dbReference type="Proteomes" id="UP001626550">
    <property type="component" value="Unassembled WGS sequence"/>
</dbReference>
<feature type="non-terminal residue" evidence="1">
    <location>
        <position position="392"/>
    </location>
</feature>
<keyword evidence="2" id="KW-1185">Reference proteome</keyword>
<evidence type="ECO:0000313" key="1">
    <source>
        <dbReference type="EMBL" id="KAL3308306.1"/>
    </source>
</evidence>
<evidence type="ECO:0008006" key="3">
    <source>
        <dbReference type="Google" id="ProtNLM"/>
    </source>
</evidence>
<evidence type="ECO:0000313" key="2">
    <source>
        <dbReference type="Proteomes" id="UP001626550"/>
    </source>
</evidence>
<name>A0ABD2PPD3_9PLAT</name>
<sequence length="392" mass="44793">MVVRFEDEASISDSIPVSIGAMCSDCDLYETTQNEIDLEDLSSFDELIDSMFFKNQVNSSFPQRFFQSYIVDSDDKKPQGDSSMSQLKREPIKLKPLVTKQKAIDPKVLDKIEIDCEFDLALILSSIRNLNAVKPRNSVFLIVRFPWGNRERYTSPNYTCDGSSVFMEFHLVIPSIKFDKVLAEKVRNSSVFIELWLRAPNASERDTNLCLARLPMQIIYSVCCNCQDSNTKLDLNCVPLYDGWIPMMNLSSGHWSITLKSLRKFSLIDAIGQCNLGLLKDKDLKACLQQFRIFVQYYFLDCTLSEEPRMHAREDEQVEARVEQETLELTAKVVRLSGARTALDYYDTDLCLSEMLLRLSLCLVSADHVTVLQHAESCSFTAEEEQIDFDAC</sequence>
<dbReference type="AlphaFoldDB" id="A0ABD2PPD3"/>
<accession>A0ABD2PPD3</accession>
<proteinExistence type="predicted"/>
<reference evidence="1 2" key="1">
    <citation type="submission" date="2024-11" db="EMBL/GenBank/DDBJ databases">
        <title>Adaptive evolution of stress response genes in parasites aligns with host niche diversity.</title>
        <authorList>
            <person name="Hahn C."/>
            <person name="Resl P."/>
        </authorList>
    </citation>
    <scope>NUCLEOTIDE SEQUENCE [LARGE SCALE GENOMIC DNA]</scope>
    <source>
        <strain evidence="1">EGGRZ-B1_66</strain>
        <tissue evidence="1">Body</tissue>
    </source>
</reference>
<gene>
    <name evidence="1" type="ORF">Ciccas_013164</name>
</gene>
<organism evidence="1 2">
    <name type="scientific">Cichlidogyrus casuarinus</name>
    <dbReference type="NCBI Taxonomy" id="1844966"/>
    <lineage>
        <taxon>Eukaryota</taxon>
        <taxon>Metazoa</taxon>
        <taxon>Spiralia</taxon>
        <taxon>Lophotrochozoa</taxon>
        <taxon>Platyhelminthes</taxon>
        <taxon>Monogenea</taxon>
        <taxon>Monopisthocotylea</taxon>
        <taxon>Dactylogyridea</taxon>
        <taxon>Ancyrocephalidae</taxon>
        <taxon>Cichlidogyrus</taxon>
    </lineage>
</organism>
<dbReference type="EMBL" id="JBJKFK010005472">
    <property type="protein sequence ID" value="KAL3308306.1"/>
    <property type="molecule type" value="Genomic_DNA"/>
</dbReference>
<protein>
    <recommendedName>
        <fullName evidence="3">Ubiquitin-like protease family profile domain-containing protein</fullName>
    </recommendedName>
</protein>
<comment type="caution">
    <text evidence="1">The sequence shown here is derived from an EMBL/GenBank/DDBJ whole genome shotgun (WGS) entry which is preliminary data.</text>
</comment>